<dbReference type="KEGG" id="aswu:HUW51_10265"/>
<reference evidence="2 3" key="1">
    <citation type="journal article" date="2018" name="Int. J. Syst. Evol. Microbiol.">
        <title>Adhaeribacter swui sp. nov., isolated from wet mud.</title>
        <authorList>
            <person name="Kim D.U."/>
            <person name="Kim K.W."/>
            <person name="Kang M.S."/>
            <person name="Kim J.Y."/>
            <person name="Jang J.H."/>
            <person name="Kim M.K."/>
        </authorList>
    </citation>
    <scope>NUCLEOTIDE SEQUENCE [LARGE SCALE GENOMIC DNA]</scope>
    <source>
        <strain evidence="2 3">KCTC 52873</strain>
    </source>
</reference>
<protein>
    <submittedName>
        <fullName evidence="2">Uncharacterized protein</fullName>
    </submittedName>
</protein>
<evidence type="ECO:0000313" key="3">
    <source>
        <dbReference type="Proteomes" id="UP000515237"/>
    </source>
</evidence>
<dbReference type="AlphaFoldDB" id="A0A7G7G7F9"/>
<evidence type="ECO:0000313" key="2">
    <source>
        <dbReference type="EMBL" id="QNF33093.1"/>
    </source>
</evidence>
<accession>A0A7G7G7F9</accession>
<sequence length="68" mass="6928">MKKILVAITLAVVFTCCGKGQESGSADSNSTTEENSTTPPTTADSSNPVGVMMSDTSTAIADSLNSQK</sequence>
<proteinExistence type="predicted"/>
<dbReference type="EMBL" id="CP055156">
    <property type="protein sequence ID" value="QNF33093.1"/>
    <property type="molecule type" value="Genomic_DNA"/>
</dbReference>
<organism evidence="2 3">
    <name type="scientific">Adhaeribacter swui</name>
    <dbReference type="NCBI Taxonomy" id="2086471"/>
    <lineage>
        <taxon>Bacteria</taxon>
        <taxon>Pseudomonadati</taxon>
        <taxon>Bacteroidota</taxon>
        <taxon>Cytophagia</taxon>
        <taxon>Cytophagales</taxon>
        <taxon>Hymenobacteraceae</taxon>
        <taxon>Adhaeribacter</taxon>
    </lineage>
</organism>
<feature type="compositionally biased region" description="Polar residues" evidence="1">
    <location>
        <begin position="43"/>
        <end position="52"/>
    </location>
</feature>
<feature type="region of interest" description="Disordered" evidence="1">
    <location>
        <begin position="20"/>
        <end position="52"/>
    </location>
</feature>
<gene>
    <name evidence="2" type="ORF">HUW51_10265</name>
</gene>
<dbReference type="Proteomes" id="UP000515237">
    <property type="component" value="Chromosome"/>
</dbReference>
<evidence type="ECO:0000256" key="1">
    <source>
        <dbReference type="SAM" id="MobiDB-lite"/>
    </source>
</evidence>
<keyword evidence="3" id="KW-1185">Reference proteome</keyword>
<feature type="compositionally biased region" description="Low complexity" evidence="1">
    <location>
        <begin position="29"/>
        <end position="42"/>
    </location>
</feature>
<name>A0A7G7G7F9_9BACT</name>
<dbReference type="RefSeq" id="WP_185273945.1">
    <property type="nucleotide sequence ID" value="NZ_CP055156.1"/>
</dbReference>